<feature type="signal peptide" evidence="5">
    <location>
        <begin position="1"/>
        <end position="15"/>
    </location>
</feature>
<dbReference type="SMART" id="SM00965">
    <property type="entry name" value="STN"/>
    <property type="match status" value="1"/>
</dbReference>
<evidence type="ECO:0000256" key="3">
    <source>
        <dbReference type="ARBA" id="ARBA00023237"/>
    </source>
</evidence>
<dbReference type="Gene3D" id="3.30.1150.10">
    <property type="match status" value="1"/>
</dbReference>
<evidence type="ECO:0000256" key="5">
    <source>
        <dbReference type="SAM" id="SignalP"/>
    </source>
</evidence>
<evidence type="ECO:0000313" key="8">
    <source>
        <dbReference type="Proteomes" id="UP000060277"/>
    </source>
</evidence>
<feature type="region of interest" description="Disordered" evidence="4">
    <location>
        <begin position="176"/>
        <end position="200"/>
    </location>
</feature>
<feature type="chain" id="PRO_5045672242" description="Secretin/TonB short N-terminal domain-containing protein" evidence="5">
    <location>
        <begin position="16"/>
        <end position="240"/>
    </location>
</feature>
<protein>
    <recommendedName>
        <fullName evidence="6">Secretin/TonB short N-terminal domain-containing protein</fullName>
    </recommendedName>
</protein>
<reference evidence="8" key="1">
    <citation type="submission" date="2015-12" db="EMBL/GenBank/DDBJ databases">
        <title>Complete genome sequence of Pandoraea norimbergensis DSM 11628.</title>
        <authorList>
            <person name="Ee R."/>
            <person name="Lim Y.-L."/>
            <person name="Yong D."/>
            <person name="Yin W.-F."/>
            <person name="Chan K.-G."/>
        </authorList>
    </citation>
    <scope>NUCLEOTIDE SEQUENCE [LARGE SCALE GENOMIC DNA]</scope>
    <source>
        <strain evidence="8">DSM 11628</strain>
    </source>
</reference>
<keyword evidence="8" id="KW-1185">Reference proteome</keyword>
<keyword evidence="5" id="KW-0732">Signal</keyword>
<dbReference type="InterPro" id="IPR011662">
    <property type="entry name" value="Secretin/TonB_short_N"/>
</dbReference>
<dbReference type="Gene3D" id="3.55.50.30">
    <property type="match status" value="1"/>
</dbReference>
<evidence type="ECO:0000256" key="2">
    <source>
        <dbReference type="ARBA" id="ARBA00023136"/>
    </source>
</evidence>
<accession>A0ABM5WLK0</accession>
<evidence type="ECO:0000313" key="7">
    <source>
        <dbReference type="EMBL" id="ALS61375.1"/>
    </source>
</evidence>
<keyword evidence="1" id="KW-0813">Transport</keyword>
<keyword evidence="2" id="KW-0472">Membrane</keyword>
<evidence type="ECO:0000256" key="1">
    <source>
        <dbReference type="ARBA" id="ARBA00022448"/>
    </source>
</evidence>
<sequence length="240" mass="25311">MCGLSFLCAFGSAFAQSPEAAASASEDTAERRFTFDIPAQPLDMALDRFSTVSGRAAVFSSALVAGRMATAVSGRYTPLEALRLLVSGTGLVVETASSQGVTTFVLVPGGAATLEREARQRAERARLANYDALVQSEVWQAICDNPRTALSRYRALLRFRVAPDGQVVDVTILSAQSTPSASSTSSTSSAKSGPPMNRPLIDTLSRVRISQPPMLDLPQPIAMLILPESPDGPACRPGGH</sequence>
<name>A0ABM5WLK0_9BURK</name>
<proteinExistence type="predicted"/>
<feature type="domain" description="Secretin/TonB short N-terminal" evidence="6">
    <location>
        <begin position="55"/>
        <end position="109"/>
    </location>
</feature>
<dbReference type="SUPFAM" id="SSF74653">
    <property type="entry name" value="TolA/TonB C-terminal domain"/>
    <property type="match status" value="1"/>
</dbReference>
<dbReference type="Proteomes" id="UP000060277">
    <property type="component" value="Chromosome"/>
</dbReference>
<evidence type="ECO:0000259" key="6">
    <source>
        <dbReference type="SMART" id="SM00965"/>
    </source>
</evidence>
<organism evidence="7 8">
    <name type="scientific">Pandoraea norimbergensis</name>
    <dbReference type="NCBI Taxonomy" id="93219"/>
    <lineage>
        <taxon>Bacteria</taxon>
        <taxon>Pseudomonadati</taxon>
        <taxon>Pseudomonadota</taxon>
        <taxon>Betaproteobacteria</taxon>
        <taxon>Burkholderiales</taxon>
        <taxon>Burkholderiaceae</taxon>
        <taxon>Pandoraea</taxon>
    </lineage>
</organism>
<gene>
    <name evidence="7" type="ORF">AT302_17935</name>
</gene>
<evidence type="ECO:0000256" key="4">
    <source>
        <dbReference type="SAM" id="MobiDB-lite"/>
    </source>
</evidence>
<dbReference type="EMBL" id="CP013480">
    <property type="protein sequence ID" value="ALS61375.1"/>
    <property type="molecule type" value="Genomic_DNA"/>
</dbReference>
<feature type="compositionally biased region" description="Low complexity" evidence="4">
    <location>
        <begin position="176"/>
        <end position="195"/>
    </location>
</feature>
<keyword evidence="3" id="KW-0998">Cell outer membrane</keyword>